<reference evidence="2" key="1">
    <citation type="journal article" date="2023" name="G3 (Bethesda)">
        <title>Genome assembly and association tests identify interacting loci associated with vigor, precocity, and sex in interspecific pistachio rootstocks.</title>
        <authorList>
            <person name="Palmer W."/>
            <person name="Jacygrad E."/>
            <person name="Sagayaradj S."/>
            <person name="Cavanaugh K."/>
            <person name="Han R."/>
            <person name="Bertier L."/>
            <person name="Beede B."/>
            <person name="Kafkas S."/>
            <person name="Golino D."/>
            <person name="Preece J."/>
            <person name="Michelmore R."/>
        </authorList>
    </citation>
    <scope>NUCLEOTIDE SEQUENCE [LARGE SCALE GENOMIC DNA]</scope>
</reference>
<sequence>MGCFLGCFGFSSKRKRRKPANKVLPGDPRHGSYEPLDSSVSTHFDITENPASSDSQLSNRIKIGKKVSFNLNVQTYEPLSKEETLYHLPESDGEEEKEKSGAETAKGSLFSVSEGNSTAAKTGSFPPNYRYQKLTDSYEDEDDFEYNESDLDFDDDYEGEEKNEEEYYDDDDDEGEGEEEEENEEAYYDAENEDVGGVAIDIDDQRVTKSEFLKQLNSQPEELSQGISWIHSAEDKSNNHIQLPGSIDGELKSIDLKRNARDRSQFVNSVLNPVENLTQWKAVKARAAAPKHLRKENNALQQEPQTPFDFKTGSNMYPSSLGQNHCQSEALVQEIAVNESLSNWLASRNPNESKATGIINNSSISVENIPPKRSMFDRSCLQESREDTPILDITNLKA</sequence>
<proteinExistence type="predicted"/>
<keyword evidence="2" id="KW-1185">Reference proteome</keyword>
<accession>A0ACC0YBP3</accession>
<evidence type="ECO:0000313" key="1">
    <source>
        <dbReference type="EMBL" id="KAJ0034560.1"/>
    </source>
</evidence>
<organism evidence="1 2">
    <name type="scientific">Pistacia integerrima</name>
    <dbReference type="NCBI Taxonomy" id="434235"/>
    <lineage>
        <taxon>Eukaryota</taxon>
        <taxon>Viridiplantae</taxon>
        <taxon>Streptophyta</taxon>
        <taxon>Embryophyta</taxon>
        <taxon>Tracheophyta</taxon>
        <taxon>Spermatophyta</taxon>
        <taxon>Magnoliopsida</taxon>
        <taxon>eudicotyledons</taxon>
        <taxon>Gunneridae</taxon>
        <taxon>Pentapetalae</taxon>
        <taxon>rosids</taxon>
        <taxon>malvids</taxon>
        <taxon>Sapindales</taxon>
        <taxon>Anacardiaceae</taxon>
        <taxon>Pistacia</taxon>
    </lineage>
</organism>
<dbReference type="EMBL" id="CM047742">
    <property type="protein sequence ID" value="KAJ0034560.1"/>
    <property type="molecule type" value="Genomic_DNA"/>
</dbReference>
<protein>
    <submittedName>
        <fullName evidence="1">Uncharacterized protein</fullName>
    </submittedName>
</protein>
<comment type="caution">
    <text evidence="1">The sequence shown here is derived from an EMBL/GenBank/DDBJ whole genome shotgun (WGS) entry which is preliminary data.</text>
</comment>
<name>A0ACC0YBP3_9ROSI</name>
<gene>
    <name evidence="1" type="ORF">Pint_25142</name>
</gene>
<evidence type="ECO:0000313" key="2">
    <source>
        <dbReference type="Proteomes" id="UP001163603"/>
    </source>
</evidence>
<dbReference type="Proteomes" id="UP001163603">
    <property type="component" value="Chromosome 7"/>
</dbReference>